<dbReference type="GO" id="GO:0015078">
    <property type="term" value="F:proton transmembrane transporter activity"/>
    <property type="evidence" value="ECO:0007669"/>
    <property type="project" value="InterPro"/>
</dbReference>
<comment type="subcellular location">
    <subcellularLocation>
        <location evidence="11">Endomembrane system</location>
        <topology evidence="11">Single-pass membrane protein</topology>
    </subcellularLocation>
</comment>
<evidence type="ECO:0000256" key="8">
    <source>
        <dbReference type="ARBA" id="ARBA00023310"/>
    </source>
</evidence>
<dbReference type="GO" id="GO:0045259">
    <property type="term" value="C:proton-transporting ATP synthase complex"/>
    <property type="evidence" value="ECO:0007669"/>
    <property type="project" value="UniProtKB-KW"/>
</dbReference>
<keyword evidence="2 12" id="KW-0138">CF(0)</keyword>
<dbReference type="EMBL" id="JARGYU010000002">
    <property type="protein sequence ID" value="MDZ5761463.1"/>
    <property type="molecule type" value="Genomic_DNA"/>
</dbReference>
<comment type="caution">
    <text evidence="14">The sequence shown here is derived from an EMBL/GenBank/DDBJ whole genome shotgun (WGS) entry which is preliminary data.</text>
</comment>
<keyword evidence="15" id="KW-1185">Reference proteome</keyword>
<keyword evidence="3 12" id="KW-0812">Transmembrane</keyword>
<keyword evidence="6 12" id="KW-0406">Ion transport</keyword>
<evidence type="ECO:0000313" key="15">
    <source>
        <dbReference type="Proteomes" id="UP001289135"/>
    </source>
</evidence>
<evidence type="ECO:0000256" key="11">
    <source>
        <dbReference type="ARBA" id="ARBA00037847"/>
    </source>
</evidence>
<dbReference type="AlphaFoldDB" id="A0AAE5AHR9"/>
<evidence type="ECO:0000256" key="5">
    <source>
        <dbReference type="ARBA" id="ARBA00022989"/>
    </source>
</evidence>
<evidence type="ECO:0000313" key="14">
    <source>
        <dbReference type="EMBL" id="MDZ5761463.1"/>
    </source>
</evidence>
<keyword evidence="7 13" id="KW-0472">Membrane</keyword>
<evidence type="ECO:0000256" key="6">
    <source>
        <dbReference type="ARBA" id="ARBA00023065"/>
    </source>
</evidence>
<dbReference type="Proteomes" id="UP001289135">
    <property type="component" value="Unassembled WGS sequence"/>
</dbReference>
<evidence type="ECO:0000256" key="13">
    <source>
        <dbReference type="SAM" id="Phobius"/>
    </source>
</evidence>
<dbReference type="GO" id="GO:0012505">
    <property type="term" value="C:endomembrane system"/>
    <property type="evidence" value="ECO:0007669"/>
    <property type="project" value="UniProtKB-SubCell"/>
</dbReference>
<feature type="transmembrane region" description="Helical" evidence="13">
    <location>
        <begin position="12"/>
        <end position="35"/>
    </location>
</feature>
<sequence length="151" mass="17528">MPQLDPSNFSNQITWLFITFVSCYLLVHFILIPNIKFCVFARRKHIDALLYEAQQANAMVEQIIEQMESLKAYANSQADFLLKKSQIDAVKIITECVSKLNADFITYIKEIDEEKKEQLKKVALLLPEIVVEISSNIEKIWIYKTQSNLII</sequence>
<dbReference type="InterPro" id="IPR002146">
    <property type="entry name" value="ATP_synth_b/b'su_bac/chlpt"/>
</dbReference>
<keyword evidence="1 12" id="KW-0813">Transport</keyword>
<dbReference type="Pfam" id="PF00430">
    <property type="entry name" value="ATP-synt_B"/>
    <property type="match status" value="1"/>
</dbReference>
<keyword evidence="8" id="KW-0066">ATP synthesis</keyword>
<comment type="similarity">
    <text evidence="12">Belongs to the ATPase B chain family.</text>
</comment>
<evidence type="ECO:0000256" key="1">
    <source>
        <dbReference type="ARBA" id="ARBA00022448"/>
    </source>
</evidence>
<dbReference type="RefSeq" id="WP_322498885.1">
    <property type="nucleotide sequence ID" value="NZ_JARGYU010000002.1"/>
</dbReference>
<comment type="function">
    <text evidence="10">Component of the F(0) channel, it forms part of the peripheral stalk, linking F(1) to F(0). The b'-subunit is a diverged and duplicated form of b found in plants and photosynthetic bacteria.</text>
</comment>
<evidence type="ECO:0000256" key="2">
    <source>
        <dbReference type="ARBA" id="ARBA00022547"/>
    </source>
</evidence>
<evidence type="ECO:0000256" key="7">
    <source>
        <dbReference type="ARBA" id="ARBA00023136"/>
    </source>
</evidence>
<evidence type="ECO:0000256" key="12">
    <source>
        <dbReference type="RuleBase" id="RU003848"/>
    </source>
</evidence>
<comment type="function">
    <text evidence="9">F(1)F(0) ATP synthase produces ATP from ADP in the presence of a proton or sodium gradient. F-type ATPases consist of two structural domains, F(1) containing the extramembraneous catalytic core and F(0) containing the membrane proton channel, linked together by a central stalk and a peripheral stalk. During catalysis, ATP synthesis in the catalytic domain of F(1) is coupled via a rotary mechanism of the central stalk subunits to proton translocation.</text>
</comment>
<evidence type="ECO:0000256" key="4">
    <source>
        <dbReference type="ARBA" id="ARBA00022781"/>
    </source>
</evidence>
<gene>
    <name evidence="14" type="ORF">Lyticum_00644</name>
</gene>
<name>A0AAE5AHR9_9RICK</name>
<keyword evidence="4 12" id="KW-0375">Hydrogen ion transport</keyword>
<keyword evidence="5 13" id="KW-1133">Transmembrane helix</keyword>
<accession>A0AAE5AHR9</accession>
<evidence type="ECO:0000256" key="10">
    <source>
        <dbReference type="ARBA" id="ARBA00025614"/>
    </source>
</evidence>
<evidence type="ECO:0000256" key="3">
    <source>
        <dbReference type="ARBA" id="ARBA00022692"/>
    </source>
</evidence>
<dbReference type="GO" id="GO:0015986">
    <property type="term" value="P:proton motive force-driven ATP synthesis"/>
    <property type="evidence" value="ECO:0007669"/>
    <property type="project" value="InterPro"/>
</dbReference>
<reference evidence="14" key="1">
    <citation type="submission" date="2023-02" db="EMBL/GenBank/DDBJ databases">
        <title>Host association and intracellularity evolved multiple times independently in the Rickettsiales.</title>
        <authorList>
            <person name="Castelli M."/>
            <person name="Nardi T."/>
            <person name="Gammuto L."/>
            <person name="Bellinzona G."/>
            <person name="Sabaneyeva E."/>
            <person name="Potekhin A."/>
            <person name="Serra V."/>
            <person name="Petroni G."/>
            <person name="Sassera D."/>
        </authorList>
    </citation>
    <scope>NUCLEOTIDE SEQUENCE</scope>
    <source>
        <strain evidence="14">USBL-36I1</strain>
    </source>
</reference>
<protein>
    <submittedName>
        <fullName evidence="14">ATP synthase subunit b</fullName>
    </submittedName>
</protein>
<organism evidence="14 15">
    <name type="scientific">Lyticum sinuosum</name>
    <dbReference type="NCBI Taxonomy" id="1332059"/>
    <lineage>
        <taxon>Bacteria</taxon>
        <taxon>Pseudomonadati</taxon>
        <taxon>Pseudomonadota</taxon>
        <taxon>Alphaproteobacteria</taxon>
        <taxon>Rickettsiales</taxon>
        <taxon>Lyticum</taxon>
    </lineage>
</organism>
<evidence type="ECO:0000256" key="9">
    <source>
        <dbReference type="ARBA" id="ARBA00025198"/>
    </source>
</evidence>
<proteinExistence type="inferred from homology"/>